<feature type="domain" description="Glycosyl-hydrolase 97 N-terminal" evidence="7">
    <location>
        <begin position="32"/>
        <end position="260"/>
    </location>
</feature>
<dbReference type="PANTHER" id="PTHR35803:SF2">
    <property type="entry name" value="RETAINING ALPHA-GALACTOSIDASE"/>
    <property type="match status" value="1"/>
</dbReference>
<dbReference type="OrthoDB" id="57532at2"/>
<evidence type="ECO:0008006" key="11">
    <source>
        <dbReference type="Google" id="ProtNLM"/>
    </source>
</evidence>
<sequence>MGYKFHLVTHLLVLQLIFLKVYPQNTLHFQDPSRKISMQLSVNNGELTWSAAAGGKMFVGPSAAGLALSDMEPGAISSISLSRQTIINNSCLYEVTVEGAKYTYGMEFRLFKDGCAFRYRLPGEGKKKLRKELTSFRIPASSRVWFFERNSAWKLKSYAGWWTHTSVDSLPAISSSGPVQGKPLVTQLPDKSYMVITEAALYDYSGMRLEATGNRTVRVNFTEGEQGFDVQGGQFTPWRVVMYAGDLNSLVNNRMIEELNPRPDKSLYNDVSYIQPGKAVWSWITRKKNYMQPDEEKRFIDAAATLKFNYTLLDEGWETIWPDKWKQLKEICDYAAEKRVKVWVWRDSKWLNEPKQRDAFLDSLVLSGVAGIKTDFMNSEAKGLVDFEIGFLKATAARRLMVNFHGCHAPTGESVTYPNEMTREGIRGLELNNMNEPIPAWHNAALPFTRFLCGHGDYTPGFFSNKGPTTYTHQLALMYLFNSPFQCMAENPVTIVNDPLYAPIIPLLQTLPVTWDETRVLEGSEIGKLAALAKRKGNEWYVAVINGTEQPKEFILRPDFLKRKNQKALVVSDGGEGFVLQEKNIRNSDTVKFVIPATGGLVIRLTK</sequence>
<evidence type="ECO:0000256" key="1">
    <source>
        <dbReference type="ARBA" id="ARBA00001913"/>
    </source>
</evidence>
<dbReference type="InterPro" id="IPR029486">
    <property type="entry name" value="GH97_N"/>
</dbReference>
<evidence type="ECO:0000259" key="6">
    <source>
        <dbReference type="Pfam" id="PF10566"/>
    </source>
</evidence>
<reference evidence="10" key="1">
    <citation type="submission" date="2018-11" db="EMBL/GenBank/DDBJ databases">
        <title>Chitinophaga lutea sp.nov., isolate from arsenic contaminated soil.</title>
        <authorList>
            <person name="Zong Y."/>
        </authorList>
    </citation>
    <scope>NUCLEOTIDE SEQUENCE [LARGE SCALE GENOMIC DNA]</scope>
    <source>
        <strain evidence="10">YLT18</strain>
    </source>
</reference>
<dbReference type="Proteomes" id="UP000279089">
    <property type="component" value="Unassembled WGS sequence"/>
</dbReference>
<dbReference type="GO" id="GO:0016798">
    <property type="term" value="F:hydrolase activity, acting on glycosyl bonds"/>
    <property type="evidence" value="ECO:0007669"/>
    <property type="project" value="UniProtKB-KW"/>
</dbReference>
<keyword evidence="5" id="KW-0326">Glycosidase</keyword>
<keyword evidence="10" id="KW-1185">Reference proteome</keyword>
<dbReference type="Pfam" id="PF14508">
    <property type="entry name" value="GH97_N"/>
    <property type="match status" value="1"/>
</dbReference>
<evidence type="ECO:0000313" key="10">
    <source>
        <dbReference type="Proteomes" id="UP000279089"/>
    </source>
</evidence>
<evidence type="ECO:0000256" key="3">
    <source>
        <dbReference type="ARBA" id="ARBA00022801"/>
    </source>
</evidence>
<dbReference type="Pfam" id="PF14509">
    <property type="entry name" value="GH97_C"/>
    <property type="match status" value="1"/>
</dbReference>
<dbReference type="InterPro" id="IPR052720">
    <property type="entry name" value="Glycosyl_hydrolase_97"/>
</dbReference>
<keyword evidence="4" id="KW-0106">Calcium</keyword>
<protein>
    <recommendedName>
        <fullName evidence="11">Glycoside hydrolase family 97 protein</fullName>
    </recommendedName>
</protein>
<dbReference type="InterPro" id="IPR017853">
    <property type="entry name" value="GH"/>
</dbReference>
<comment type="cofactor">
    <cofactor evidence="1">
        <name>Ca(2+)</name>
        <dbReference type="ChEBI" id="CHEBI:29108"/>
    </cofactor>
</comment>
<evidence type="ECO:0000259" key="7">
    <source>
        <dbReference type="Pfam" id="PF14508"/>
    </source>
</evidence>
<evidence type="ECO:0000259" key="8">
    <source>
        <dbReference type="Pfam" id="PF14509"/>
    </source>
</evidence>
<dbReference type="SUPFAM" id="SSF51445">
    <property type="entry name" value="(Trans)glycosidases"/>
    <property type="match status" value="1"/>
</dbReference>
<dbReference type="InterPro" id="IPR019563">
    <property type="entry name" value="GH97_catalytic"/>
</dbReference>
<dbReference type="InterPro" id="IPR013780">
    <property type="entry name" value="Glyco_hydro_b"/>
</dbReference>
<accession>A0A3N4MC42</accession>
<dbReference type="Pfam" id="PF10566">
    <property type="entry name" value="Glyco_hydro_97"/>
    <property type="match status" value="1"/>
</dbReference>
<comment type="subunit">
    <text evidence="2">Monomer.</text>
</comment>
<dbReference type="AlphaFoldDB" id="A0A3N4MC42"/>
<dbReference type="GO" id="GO:0030246">
    <property type="term" value="F:carbohydrate binding"/>
    <property type="evidence" value="ECO:0007669"/>
    <property type="project" value="InterPro"/>
</dbReference>
<comment type="caution">
    <text evidence="9">The sequence shown here is derived from an EMBL/GenBank/DDBJ whole genome shotgun (WGS) entry which is preliminary data.</text>
</comment>
<dbReference type="RefSeq" id="WP_120516457.1">
    <property type="nucleotide sequence ID" value="NZ_QXZY01000006.1"/>
</dbReference>
<dbReference type="Gene3D" id="3.20.20.70">
    <property type="entry name" value="Aldolase class I"/>
    <property type="match status" value="1"/>
</dbReference>
<dbReference type="EMBL" id="RMBX01000005">
    <property type="protein sequence ID" value="RPD41241.1"/>
    <property type="molecule type" value="Genomic_DNA"/>
</dbReference>
<gene>
    <name evidence="9" type="ORF">EG028_11220</name>
</gene>
<dbReference type="InterPro" id="IPR014718">
    <property type="entry name" value="GH-type_carb-bd"/>
</dbReference>
<dbReference type="InterPro" id="IPR013785">
    <property type="entry name" value="Aldolase_TIM"/>
</dbReference>
<proteinExistence type="predicted"/>
<organism evidence="9 10">
    <name type="scientific">Chitinophaga barathri</name>
    <dbReference type="NCBI Taxonomy" id="1647451"/>
    <lineage>
        <taxon>Bacteria</taxon>
        <taxon>Pseudomonadati</taxon>
        <taxon>Bacteroidota</taxon>
        <taxon>Chitinophagia</taxon>
        <taxon>Chitinophagales</taxon>
        <taxon>Chitinophagaceae</taxon>
        <taxon>Chitinophaga</taxon>
    </lineage>
</organism>
<name>A0A3N4MC42_9BACT</name>
<feature type="domain" description="Glycosyl-hydrolase 97 catalytic" evidence="6">
    <location>
        <begin position="283"/>
        <end position="426"/>
    </location>
</feature>
<evidence type="ECO:0000256" key="2">
    <source>
        <dbReference type="ARBA" id="ARBA00011245"/>
    </source>
</evidence>
<dbReference type="Gene3D" id="2.70.98.10">
    <property type="match status" value="1"/>
</dbReference>
<keyword evidence="3" id="KW-0378">Hydrolase</keyword>
<evidence type="ECO:0000313" key="9">
    <source>
        <dbReference type="EMBL" id="RPD41241.1"/>
    </source>
</evidence>
<evidence type="ECO:0000256" key="4">
    <source>
        <dbReference type="ARBA" id="ARBA00022837"/>
    </source>
</evidence>
<dbReference type="PANTHER" id="PTHR35803">
    <property type="entry name" value="GLUCAN 1,4-ALPHA-GLUCOSIDASE SUSB-RELATED"/>
    <property type="match status" value="1"/>
</dbReference>
<dbReference type="InterPro" id="IPR029483">
    <property type="entry name" value="GH97_C"/>
</dbReference>
<feature type="domain" description="Glycosyl-hydrolase 97 C-terminal oligomerisation" evidence="8">
    <location>
        <begin position="514"/>
        <end position="605"/>
    </location>
</feature>
<dbReference type="Gene3D" id="2.60.40.1180">
    <property type="entry name" value="Golgi alpha-mannosidase II"/>
    <property type="match status" value="1"/>
</dbReference>
<evidence type="ECO:0000256" key="5">
    <source>
        <dbReference type="ARBA" id="ARBA00023295"/>
    </source>
</evidence>